<dbReference type="Proteomes" id="UP000050761">
    <property type="component" value="Unassembled WGS sequence"/>
</dbReference>
<dbReference type="Pfam" id="PF00024">
    <property type="entry name" value="PAN_1"/>
    <property type="match status" value="2"/>
</dbReference>
<accession>A0A3P7XS44</accession>
<dbReference type="CDD" id="cd01099">
    <property type="entry name" value="PAN_AP_HGF"/>
    <property type="match status" value="1"/>
</dbReference>
<dbReference type="WBParaSite" id="HPBE_0000443901-mRNA-1">
    <property type="protein sequence ID" value="HPBE_0000443901-mRNA-1"/>
    <property type="gene ID" value="HPBE_0000443901"/>
</dbReference>
<feature type="domain" description="Apple" evidence="1">
    <location>
        <begin position="322"/>
        <end position="400"/>
    </location>
</feature>
<proteinExistence type="predicted"/>
<dbReference type="PANTHER" id="PTHR47327">
    <property type="entry name" value="FI18240P1-RELATED"/>
    <property type="match status" value="1"/>
</dbReference>
<gene>
    <name evidence="2" type="ORF">HPBE_LOCUS4440</name>
</gene>
<dbReference type="SUPFAM" id="SSF57414">
    <property type="entry name" value="Hairpin loop containing domain-like"/>
    <property type="match status" value="3"/>
</dbReference>
<feature type="domain" description="Apple" evidence="1">
    <location>
        <begin position="223"/>
        <end position="298"/>
    </location>
</feature>
<dbReference type="GO" id="GO:0009653">
    <property type="term" value="P:anatomical structure morphogenesis"/>
    <property type="evidence" value="ECO:0007669"/>
    <property type="project" value="TreeGrafter"/>
</dbReference>
<organism evidence="3 4">
    <name type="scientific">Heligmosomoides polygyrus</name>
    <name type="common">Parasitic roundworm</name>
    <dbReference type="NCBI Taxonomy" id="6339"/>
    <lineage>
        <taxon>Eukaryota</taxon>
        <taxon>Metazoa</taxon>
        <taxon>Ecdysozoa</taxon>
        <taxon>Nematoda</taxon>
        <taxon>Chromadorea</taxon>
        <taxon>Rhabditida</taxon>
        <taxon>Rhabditina</taxon>
        <taxon>Rhabditomorpha</taxon>
        <taxon>Strongyloidea</taxon>
        <taxon>Heligmosomidae</taxon>
        <taxon>Heligmosomoides</taxon>
    </lineage>
</organism>
<dbReference type="SMART" id="SM00473">
    <property type="entry name" value="PAN_AP"/>
    <property type="match status" value="2"/>
</dbReference>
<name>A0A183FDS9_HELPZ</name>
<evidence type="ECO:0000313" key="4">
    <source>
        <dbReference type="WBParaSite" id="HPBE_0000443901-mRNA-1"/>
    </source>
</evidence>
<accession>A0A183FDS9</accession>
<reference evidence="4" key="2">
    <citation type="submission" date="2019-09" db="UniProtKB">
        <authorList>
            <consortium name="WormBaseParasite"/>
        </authorList>
    </citation>
    <scope>IDENTIFICATION</scope>
</reference>
<dbReference type="PROSITE" id="PS50948">
    <property type="entry name" value="PAN"/>
    <property type="match status" value="2"/>
</dbReference>
<sequence>MTLNAVRMVLDAVRMVLNAVHVVLNSVRMVLNAAIPLYNFVCRSIMWKKDINFCILSAYDRTQRAHRFRIALKSDIDLYENKCTFSHGLAPVNFESDMDLVRTTMAVPRQSTPRPRTLPIPLKRQGIGYSDWPGPFLYDSVPAVKEQKPRVDFKAKTFSVPITQPEIIVGSQVDDEGHSLFNLPAAGWRLPPIRRGNVGRHFFAKTDSRELPAIADKVPEKACFTRRKQRALMGFEEKTISGIELFNCLHSCLHTSTFYCASVNYNEFKKVCTLNGGNLHLNDIPLRNSISDYYENECTPDQISQRKVSNSVTVRSEPIDRCFTVFPNTVLLSLESNLLDRASSLEHCQAECSRASVNGSRPCGAINWIPHSRGCMMFEVGFDRRLVVHSAQAQFSVNKCAGELELNL</sequence>
<keyword evidence="3" id="KW-1185">Reference proteome</keyword>
<evidence type="ECO:0000259" key="1">
    <source>
        <dbReference type="PROSITE" id="PS50948"/>
    </source>
</evidence>
<dbReference type="PANTHER" id="PTHR47327:SF1">
    <property type="entry name" value="RE15579P"/>
    <property type="match status" value="1"/>
</dbReference>
<evidence type="ECO:0000313" key="3">
    <source>
        <dbReference type="Proteomes" id="UP000050761"/>
    </source>
</evidence>
<dbReference type="InterPro" id="IPR052774">
    <property type="entry name" value="Celegans_DevNeuronal_Protein"/>
</dbReference>
<evidence type="ECO:0000313" key="2">
    <source>
        <dbReference type="EMBL" id="VDO61224.1"/>
    </source>
</evidence>
<dbReference type="AlphaFoldDB" id="A0A183FDS9"/>
<dbReference type="Gene3D" id="3.50.4.10">
    <property type="entry name" value="Hepatocyte Growth Factor"/>
    <property type="match status" value="1"/>
</dbReference>
<dbReference type="OrthoDB" id="5822796at2759"/>
<dbReference type="EMBL" id="UZAH01025314">
    <property type="protein sequence ID" value="VDO61224.1"/>
    <property type="molecule type" value="Genomic_DNA"/>
</dbReference>
<protein>
    <submittedName>
        <fullName evidence="4">PAN domain protein</fullName>
    </submittedName>
</protein>
<reference evidence="2 3" key="1">
    <citation type="submission" date="2018-11" db="EMBL/GenBank/DDBJ databases">
        <authorList>
            <consortium name="Pathogen Informatics"/>
        </authorList>
    </citation>
    <scope>NUCLEOTIDE SEQUENCE [LARGE SCALE GENOMIC DNA]</scope>
</reference>
<dbReference type="InterPro" id="IPR003609">
    <property type="entry name" value="Pan_app"/>
</dbReference>